<evidence type="ECO:0000256" key="2">
    <source>
        <dbReference type="ARBA" id="ARBA00022448"/>
    </source>
</evidence>
<keyword evidence="5 8" id="KW-0812">Transmembrane</keyword>
<dbReference type="SUPFAM" id="SSF161098">
    <property type="entry name" value="MetI-like"/>
    <property type="match status" value="1"/>
</dbReference>
<comment type="caution">
    <text evidence="10">The sequence shown here is derived from an EMBL/GenBank/DDBJ whole genome shotgun (WGS) entry which is preliminary data.</text>
</comment>
<keyword evidence="7 8" id="KW-0472">Membrane</keyword>
<protein>
    <submittedName>
        <fullName evidence="10">ABC transporter permease subunit</fullName>
    </submittedName>
</protein>
<dbReference type="RefSeq" id="WP_114643307.1">
    <property type="nucleotide sequence ID" value="NZ_JAACIO010000027.1"/>
</dbReference>
<feature type="transmembrane region" description="Helical" evidence="8">
    <location>
        <begin position="12"/>
        <end position="31"/>
    </location>
</feature>
<comment type="similarity">
    <text evidence="8">Belongs to the binding-protein-dependent transport system permease family.</text>
</comment>
<evidence type="ECO:0000256" key="1">
    <source>
        <dbReference type="ARBA" id="ARBA00004429"/>
    </source>
</evidence>
<comment type="subcellular location">
    <subcellularLocation>
        <location evidence="1">Cell inner membrane</location>
        <topology evidence="1">Multi-pass membrane protein</topology>
    </subcellularLocation>
    <subcellularLocation>
        <location evidence="8">Cell membrane</location>
        <topology evidence="8">Multi-pass membrane protein</topology>
    </subcellularLocation>
</comment>
<dbReference type="Gene3D" id="1.10.3720.10">
    <property type="entry name" value="MetI-like"/>
    <property type="match status" value="1"/>
</dbReference>
<dbReference type="PROSITE" id="PS50928">
    <property type="entry name" value="ABC_TM1"/>
    <property type="match status" value="1"/>
</dbReference>
<dbReference type="PANTHER" id="PTHR43357">
    <property type="entry name" value="INNER MEMBRANE ABC TRANSPORTER PERMEASE PROTEIN YDCV"/>
    <property type="match status" value="1"/>
</dbReference>
<keyword evidence="4" id="KW-0997">Cell inner membrane</keyword>
<dbReference type="EMBL" id="QUAJ01000028">
    <property type="protein sequence ID" value="REI39927.1"/>
    <property type="molecule type" value="Genomic_DNA"/>
</dbReference>
<feature type="transmembrane region" description="Helical" evidence="8">
    <location>
        <begin position="199"/>
        <end position="221"/>
    </location>
</feature>
<organism evidence="10 11">
    <name type="scientific">Psychrilyobacter piezotolerans</name>
    <dbReference type="NCBI Taxonomy" id="2293438"/>
    <lineage>
        <taxon>Bacteria</taxon>
        <taxon>Fusobacteriati</taxon>
        <taxon>Fusobacteriota</taxon>
        <taxon>Fusobacteriia</taxon>
        <taxon>Fusobacteriales</taxon>
        <taxon>Fusobacteriaceae</taxon>
        <taxon>Psychrilyobacter</taxon>
    </lineage>
</organism>
<accession>A0ABX9KEG0</accession>
<feature type="transmembrane region" description="Helical" evidence="8">
    <location>
        <begin position="59"/>
        <end position="85"/>
    </location>
</feature>
<sequence>MNGMRKWQRVKEHLGILPSIVVMSALFWSGILESFKQIFNYKLLEKIINKGDFLNSLAYTARLSLCSIILVGIISLLGIYILYLLSTEVGPAKLNGIKMFLLSPMYIPYLLGGYMMAILIGQSGIISTLCHRLGWIHKMTEFPVLVNESHGYSIILTYGWKASPFVILMVYSTMIKINNEWLDVAKVYGVNRYHFFKEVVFPIIFPIYLSSLFVVFAHIFASFEVPYLLGVTYPRTLPVLAYEKYARNSIANRGEVMVINSIIILLTAGMALLIYKLNKSLGERVELELEK</sequence>
<evidence type="ECO:0000256" key="8">
    <source>
        <dbReference type="RuleBase" id="RU363032"/>
    </source>
</evidence>
<keyword evidence="3" id="KW-1003">Cell membrane</keyword>
<name>A0ABX9KEG0_9FUSO</name>
<keyword evidence="6 8" id="KW-1133">Transmembrane helix</keyword>
<dbReference type="CDD" id="cd06261">
    <property type="entry name" value="TM_PBP2"/>
    <property type="match status" value="1"/>
</dbReference>
<evidence type="ECO:0000256" key="3">
    <source>
        <dbReference type="ARBA" id="ARBA00022475"/>
    </source>
</evidence>
<evidence type="ECO:0000256" key="7">
    <source>
        <dbReference type="ARBA" id="ARBA00023136"/>
    </source>
</evidence>
<evidence type="ECO:0000259" key="9">
    <source>
        <dbReference type="PROSITE" id="PS50928"/>
    </source>
</evidence>
<feature type="domain" description="ABC transmembrane type-1" evidence="9">
    <location>
        <begin position="57"/>
        <end position="274"/>
    </location>
</feature>
<dbReference type="PANTHER" id="PTHR43357:SF4">
    <property type="entry name" value="INNER MEMBRANE ABC TRANSPORTER PERMEASE PROTEIN YDCV"/>
    <property type="match status" value="1"/>
</dbReference>
<keyword evidence="2 8" id="KW-0813">Transport</keyword>
<feature type="transmembrane region" description="Helical" evidence="8">
    <location>
        <begin position="256"/>
        <end position="275"/>
    </location>
</feature>
<gene>
    <name evidence="10" type="ORF">DYH56_12995</name>
</gene>
<reference evidence="10 11" key="1">
    <citation type="submission" date="2018-08" db="EMBL/GenBank/DDBJ databases">
        <title>Draft genome sequence of Psychrilyobacter sp. strain SD5 isolated from Black Sea water.</title>
        <authorList>
            <person name="Yadav S."/>
            <person name="Villanueva L."/>
            <person name="Damste J.S.S."/>
        </authorList>
    </citation>
    <scope>NUCLEOTIDE SEQUENCE [LARGE SCALE GENOMIC DNA]</scope>
    <source>
        <strain evidence="10 11">SD5</strain>
    </source>
</reference>
<evidence type="ECO:0000256" key="4">
    <source>
        <dbReference type="ARBA" id="ARBA00022519"/>
    </source>
</evidence>
<keyword evidence="11" id="KW-1185">Reference proteome</keyword>
<feature type="transmembrane region" description="Helical" evidence="8">
    <location>
        <begin position="149"/>
        <end position="171"/>
    </location>
</feature>
<dbReference type="InterPro" id="IPR000515">
    <property type="entry name" value="MetI-like"/>
</dbReference>
<evidence type="ECO:0000256" key="6">
    <source>
        <dbReference type="ARBA" id="ARBA00022989"/>
    </source>
</evidence>
<dbReference type="Proteomes" id="UP000263486">
    <property type="component" value="Unassembled WGS sequence"/>
</dbReference>
<proteinExistence type="inferred from homology"/>
<evidence type="ECO:0000256" key="5">
    <source>
        <dbReference type="ARBA" id="ARBA00022692"/>
    </source>
</evidence>
<dbReference type="Pfam" id="PF00528">
    <property type="entry name" value="BPD_transp_1"/>
    <property type="match status" value="1"/>
</dbReference>
<evidence type="ECO:0000313" key="10">
    <source>
        <dbReference type="EMBL" id="REI39927.1"/>
    </source>
</evidence>
<evidence type="ECO:0000313" key="11">
    <source>
        <dbReference type="Proteomes" id="UP000263486"/>
    </source>
</evidence>
<dbReference type="InterPro" id="IPR035906">
    <property type="entry name" value="MetI-like_sf"/>
</dbReference>
<feature type="transmembrane region" description="Helical" evidence="8">
    <location>
        <begin position="106"/>
        <end position="129"/>
    </location>
</feature>